<comment type="caution">
    <text evidence="1">The sequence shown here is derived from an EMBL/GenBank/DDBJ whole genome shotgun (WGS) entry which is preliminary data.</text>
</comment>
<dbReference type="AlphaFoldDB" id="A0A832H4J4"/>
<gene>
    <name evidence="1" type="ORF">ENR47_07345</name>
</gene>
<protein>
    <submittedName>
        <fullName evidence="1">Uncharacterized protein</fullName>
    </submittedName>
</protein>
<sequence>MATSQISATLDQLDRDAVLAAIATIKQKLPFLMDLTTEERKALPKMGDKSRAFVSKALEVATQNPDFLPRSFDLEEMRKDVQLFEAMYPIVMAMTQLQELLDDTYVAVGSEAYSAALQVYNYAKASGQGAGLETVVDELGQRFARRTKKEKPQPTTV</sequence>
<proteinExistence type="predicted"/>
<accession>A0A832H4J4</accession>
<evidence type="ECO:0000313" key="1">
    <source>
        <dbReference type="EMBL" id="HGW94081.1"/>
    </source>
</evidence>
<organism evidence="1">
    <name type="scientific">Oscillatoriales cyanobacterium SpSt-402</name>
    <dbReference type="NCBI Taxonomy" id="2282168"/>
    <lineage>
        <taxon>Bacteria</taxon>
        <taxon>Bacillati</taxon>
        <taxon>Cyanobacteriota</taxon>
        <taxon>Cyanophyceae</taxon>
        <taxon>Oscillatoriophycideae</taxon>
        <taxon>Oscillatoriales</taxon>
    </lineage>
</organism>
<name>A0A832H4J4_9CYAN</name>
<dbReference type="EMBL" id="DSRD01000473">
    <property type="protein sequence ID" value="HGW94081.1"/>
    <property type="molecule type" value="Genomic_DNA"/>
</dbReference>
<reference evidence="1" key="1">
    <citation type="journal article" date="2020" name="mSystems">
        <title>Genome- and Community-Level Interaction Insights into Carbon Utilization and Element Cycling Functions of Hydrothermarchaeota in Hydrothermal Sediment.</title>
        <authorList>
            <person name="Zhou Z."/>
            <person name="Liu Y."/>
            <person name="Xu W."/>
            <person name="Pan J."/>
            <person name="Luo Z.H."/>
            <person name="Li M."/>
        </authorList>
    </citation>
    <scope>NUCLEOTIDE SEQUENCE [LARGE SCALE GENOMIC DNA]</scope>
    <source>
        <strain evidence="1">SpSt-402</strain>
    </source>
</reference>